<dbReference type="GeneID" id="40319602"/>
<evidence type="ECO:0000313" key="1">
    <source>
        <dbReference type="EMBL" id="RNF13960.1"/>
    </source>
</evidence>
<organism evidence="1 2">
    <name type="scientific">Trypanosoma conorhini</name>
    <dbReference type="NCBI Taxonomy" id="83891"/>
    <lineage>
        <taxon>Eukaryota</taxon>
        <taxon>Discoba</taxon>
        <taxon>Euglenozoa</taxon>
        <taxon>Kinetoplastea</taxon>
        <taxon>Metakinetoplastina</taxon>
        <taxon>Trypanosomatida</taxon>
        <taxon>Trypanosomatidae</taxon>
        <taxon>Trypanosoma</taxon>
    </lineage>
</organism>
<name>A0A3R7P7H8_9TRYP</name>
<proteinExistence type="predicted"/>
<dbReference type="EMBL" id="MKKU01000384">
    <property type="protein sequence ID" value="RNF13960.1"/>
    <property type="molecule type" value="Genomic_DNA"/>
</dbReference>
<sequence length="410" mass="44967">MHLAAREWWWKEEREDAHVVLLRRRRGGGACAEAVPHRAAAAAEAAGAKARFRRPCSRQWEGDEEEEEEQPVLARERAARVGLKLLQGMQKPLSSSSSSVLPAGDEKMRVVQAYVPLSVGGFMEGSAETAVNDISQVRPGNVMCLRCPTSPAPRAGPGINFVKEADLTEEERRYGKRLSAEMTQELFEVGRVDRDAGLLEAIFLDGTRQKLKVYAVRPAGFLETELFRRWKRDPSSRPVRTVYAASDSLAASQPLPSATASAANRTSNDNESAAVGVARTPWWVTPQLIVRVVEKSAGELFGEKFVVKSLTRREGKIRLVPWQRSAGSGEPAARSLLDVVGCEALETVVPKVGEQGMIVLGGMRGELVTVVERHRDADGELASLKVCSTLTQREFVVGPHEVCLLARPQR</sequence>
<accession>A0A3R7P7H8</accession>
<evidence type="ECO:0000313" key="2">
    <source>
        <dbReference type="Proteomes" id="UP000284403"/>
    </source>
</evidence>
<dbReference type="RefSeq" id="XP_029226989.1">
    <property type="nucleotide sequence ID" value="XM_029372880.1"/>
</dbReference>
<keyword evidence="2" id="KW-1185">Reference proteome</keyword>
<comment type="caution">
    <text evidence="1">The sequence shown here is derived from an EMBL/GenBank/DDBJ whole genome shotgun (WGS) entry which is preliminary data.</text>
</comment>
<dbReference type="AlphaFoldDB" id="A0A3R7P7H8"/>
<reference evidence="1 2" key="1">
    <citation type="journal article" date="2018" name="BMC Genomics">
        <title>Genomic comparison of Trypanosoma conorhini and Trypanosoma rangeli to Trypanosoma cruzi strains of high and low virulence.</title>
        <authorList>
            <person name="Bradwell K.R."/>
            <person name="Koparde V.N."/>
            <person name="Matveyev A.V."/>
            <person name="Serrano M.G."/>
            <person name="Alves J.M."/>
            <person name="Parikh H."/>
            <person name="Huang B."/>
            <person name="Lee V."/>
            <person name="Espinosa-Alvarez O."/>
            <person name="Ortiz P.A."/>
            <person name="Costa-Martins A.G."/>
            <person name="Teixeira M.M."/>
            <person name="Buck G.A."/>
        </authorList>
    </citation>
    <scope>NUCLEOTIDE SEQUENCE [LARGE SCALE GENOMIC DNA]</scope>
    <source>
        <strain evidence="1 2">025E</strain>
    </source>
</reference>
<dbReference type="Proteomes" id="UP000284403">
    <property type="component" value="Unassembled WGS sequence"/>
</dbReference>
<protein>
    <submittedName>
        <fullName evidence="1">Trypanosoma vivax</fullName>
    </submittedName>
</protein>
<gene>
    <name evidence="1" type="ORF">Tco025E_05991</name>
</gene>
<dbReference type="OrthoDB" id="267415at2759"/>